<dbReference type="EMBL" id="CP045898">
    <property type="protein sequence ID" value="QQP40238.1"/>
    <property type="molecule type" value="Genomic_DNA"/>
</dbReference>
<keyword evidence="2" id="KW-0378">Hydrolase</keyword>
<keyword evidence="2" id="KW-0808">Transferase</keyword>
<dbReference type="InterPro" id="IPR000477">
    <property type="entry name" value="RT_dom"/>
</dbReference>
<dbReference type="PANTHER" id="PTHR19446">
    <property type="entry name" value="REVERSE TRANSCRIPTASES"/>
    <property type="match status" value="1"/>
</dbReference>
<feature type="non-terminal residue" evidence="2">
    <location>
        <position position="1"/>
    </location>
</feature>
<keyword evidence="3" id="KW-1185">Reference proteome</keyword>
<dbReference type="CDD" id="cd01650">
    <property type="entry name" value="RT_nLTR_like"/>
    <property type="match status" value="1"/>
</dbReference>
<accession>A0A7T8JYV1</accession>
<dbReference type="AlphaFoldDB" id="A0A7T8JYV1"/>
<proteinExistence type="predicted"/>
<evidence type="ECO:0000313" key="2">
    <source>
        <dbReference type="EMBL" id="QQP40238.1"/>
    </source>
</evidence>
<dbReference type="GO" id="GO:0004519">
    <property type="term" value="F:endonuclease activity"/>
    <property type="evidence" value="ECO:0007669"/>
    <property type="project" value="UniProtKB-KW"/>
</dbReference>
<keyword evidence="2" id="KW-0695">RNA-directed DNA polymerase</keyword>
<keyword evidence="2" id="KW-0540">Nuclease</keyword>
<reference evidence="3" key="1">
    <citation type="submission" date="2021-01" db="EMBL/GenBank/DDBJ databases">
        <title>Caligus Genome Assembly.</title>
        <authorList>
            <person name="Gallardo-Escarate C."/>
        </authorList>
    </citation>
    <scope>NUCLEOTIDE SEQUENCE [LARGE SCALE GENOMIC DNA]</scope>
</reference>
<organism evidence="2 3">
    <name type="scientific">Caligus rogercresseyi</name>
    <name type="common">Sea louse</name>
    <dbReference type="NCBI Taxonomy" id="217165"/>
    <lineage>
        <taxon>Eukaryota</taxon>
        <taxon>Metazoa</taxon>
        <taxon>Ecdysozoa</taxon>
        <taxon>Arthropoda</taxon>
        <taxon>Crustacea</taxon>
        <taxon>Multicrustacea</taxon>
        <taxon>Hexanauplia</taxon>
        <taxon>Copepoda</taxon>
        <taxon>Siphonostomatoida</taxon>
        <taxon>Caligidae</taxon>
        <taxon>Caligus</taxon>
    </lineage>
</organism>
<keyword evidence="2" id="KW-0548">Nucleotidyltransferase</keyword>
<evidence type="ECO:0000259" key="1">
    <source>
        <dbReference type="PROSITE" id="PS50878"/>
    </source>
</evidence>
<feature type="domain" description="Reverse transcriptase" evidence="1">
    <location>
        <begin position="22"/>
        <end position="190"/>
    </location>
</feature>
<gene>
    <name evidence="2" type="ORF">FKW44_014221</name>
</gene>
<dbReference type="InterPro" id="IPR043502">
    <property type="entry name" value="DNA/RNA_pol_sf"/>
</dbReference>
<dbReference type="Pfam" id="PF00078">
    <property type="entry name" value="RVT_1"/>
    <property type="match status" value="1"/>
</dbReference>
<dbReference type="GO" id="GO:0003964">
    <property type="term" value="F:RNA-directed DNA polymerase activity"/>
    <property type="evidence" value="ECO:0007669"/>
    <property type="project" value="UniProtKB-KW"/>
</dbReference>
<keyword evidence="2" id="KW-0255">Endonuclease</keyword>
<sequence>FTAEFYKALPEISESLADLFNHYFFNNGLDEKQLSGILTLFPKAKGNKEKLENWRPITLLDVEYKIYSGCLTERIKPVVEKIAPETQFGFRSGRGTEDVVMSLQVMIEEAKQKQKNIALALLDFAKAFDSVEHLFILRELQSLGFPMIFCRAIETILTKAYSKIDIETEPSVYLERGLRQGDPISPLLLS</sequence>
<dbReference type="OrthoDB" id="6374566at2759"/>
<dbReference type="SUPFAM" id="SSF56672">
    <property type="entry name" value="DNA/RNA polymerases"/>
    <property type="match status" value="1"/>
</dbReference>
<name>A0A7T8JYV1_CALRO</name>
<evidence type="ECO:0000313" key="3">
    <source>
        <dbReference type="Proteomes" id="UP000595437"/>
    </source>
</evidence>
<dbReference type="Proteomes" id="UP000595437">
    <property type="component" value="Chromosome 9"/>
</dbReference>
<dbReference type="PROSITE" id="PS50878">
    <property type="entry name" value="RT_POL"/>
    <property type="match status" value="1"/>
</dbReference>
<protein>
    <submittedName>
        <fullName evidence="2">Endonuclease-reverse transcriptase</fullName>
    </submittedName>
</protein>